<dbReference type="STRING" id="1802158.A2827_02970"/>
<feature type="domain" description="Leucyl-tRNA synthetase editing" evidence="14">
    <location>
        <begin position="220"/>
        <end position="432"/>
    </location>
</feature>
<protein>
    <recommendedName>
        <fullName evidence="9">Leucine--tRNA ligase</fullName>
        <ecNumber evidence="9">6.1.1.4</ecNumber>
    </recommendedName>
    <alternativeName>
        <fullName evidence="9">Leucyl-tRNA synthetase</fullName>
        <shortName evidence="9">LeuRS</shortName>
    </alternativeName>
</protein>
<organism evidence="15 16">
    <name type="scientific">Candidatus Spechtbacteria bacterium RIFCSPHIGHO2_01_FULL_43_30</name>
    <dbReference type="NCBI Taxonomy" id="1802158"/>
    <lineage>
        <taxon>Bacteria</taxon>
        <taxon>Candidatus Spechtiibacteriota</taxon>
    </lineage>
</organism>
<comment type="catalytic activity">
    <reaction evidence="8 9">
        <text>tRNA(Leu) + L-leucine + ATP = L-leucyl-tRNA(Leu) + AMP + diphosphate</text>
        <dbReference type="Rhea" id="RHEA:11688"/>
        <dbReference type="Rhea" id="RHEA-COMP:9613"/>
        <dbReference type="Rhea" id="RHEA-COMP:9622"/>
        <dbReference type="ChEBI" id="CHEBI:30616"/>
        <dbReference type="ChEBI" id="CHEBI:33019"/>
        <dbReference type="ChEBI" id="CHEBI:57427"/>
        <dbReference type="ChEBI" id="CHEBI:78442"/>
        <dbReference type="ChEBI" id="CHEBI:78494"/>
        <dbReference type="ChEBI" id="CHEBI:456215"/>
        <dbReference type="EC" id="6.1.1.4"/>
    </reaction>
</comment>
<dbReference type="Proteomes" id="UP000177932">
    <property type="component" value="Unassembled WGS sequence"/>
</dbReference>
<keyword evidence="6 9" id="KW-0648">Protein biosynthesis</keyword>
<dbReference type="InterPro" id="IPR009080">
    <property type="entry name" value="tRNAsynth_Ia_anticodon-bd"/>
</dbReference>
<dbReference type="GO" id="GO:0006429">
    <property type="term" value="P:leucyl-tRNA aminoacylation"/>
    <property type="evidence" value="ECO:0007669"/>
    <property type="project" value="UniProtKB-UniRule"/>
</dbReference>
<dbReference type="Gene3D" id="3.10.20.590">
    <property type="match status" value="1"/>
</dbReference>
<evidence type="ECO:0000256" key="9">
    <source>
        <dbReference type="HAMAP-Rule" id="MF_00049"/>
    </source>
</evidence>
<feature type="binding site" evidence="9">
    <location>
        <position position="610"/>
    </location>
    <ligand>
        <name>ATP</name>
        <dbReference type="ChEBI" id="CHEBI:30616"/>
    </ligand>
</feature>
<comment type="caution">
    <text evidence="9">Lacks conserved residue(s) required for the propagation of feature annotation.</text>
</comment>
<evidence type="ECO:0000313" key="16">
    <source>
        <dbReference type="Proteomes" id="UP000177932"/>
    </source>
</evidence>
<dbReference type="PROSITE" id="PS00178">
    <property type="entry name" value="AA_TRNA_LIGASE_I"/>
    <property type="match status" value="1"/>
</dbReference>
<dbReference type="Pfam" id="PF08264">
    <property type="entry name" value="Anticodon_1"/>
    <property type="match status" value="1"/>
</dbReference>
<feature type="short sequence motif" description="'KMSKS' region" evidence="9">
    <location>
        <begin position="607"/>
        <end position="611"/>
    </location>
</feature>
<dbReference type="EC" id="6.1.1.4" evidence="9"/>
<evidence type="ECO:0000256" key="1">
    <source>
        <dbReference type="ARBA" id="ARBA00005594"/>
    </source>
</evidence>
<keyword evidence="7 9" id="KW-0030">Aminoacyl-tRNA synthetase</keyword>
<dbReference type="InterPro" id="IPR002302">
    <property type="entry name" value="Leu-tRNA-ligase"/>
</dbReference>
<evidence type="ECO:0000256" key="3">
    <source>
        <dbReference type="ARBA" id="ARBA00022598"/>
    </source>
</evidence>
<evidence type="ECO:0000259" key="13">
    <source>
        <dbReference type="Pfam" id="PF09334"/>
    </source>
</evidence>
<reference evidence="15 16" key="1">
    <citation type="journal article" date="2016" name="Nat. Commun.">
        <title>Thousands of microbial genomes shed light on interconnected biogeochemical processes in an aquifer system.</title>
        <authorList>
            <person name="Anantharaman K."/>
            <person name="Brown C.T."/>
            <person name="Hug L.A."/>
            <person name="Sharon I."/>
            <person name="Castelle C.J."/>
            <person name="Probst A.J."/>
            <person name="Thomas B.C."/>
            <person name="Singh A."/>
            <person name="Wilkins M.J."/>
            <person name="Karaoz U."/>
            <person name="Brodie E.L."/>
            <person name="Williams K.H."/>
            <person name="Hubbard S.S."/>
            <person name="Banfield J.F."/>
        </authorList>
    </citation>
    <scope>NUCLEOTIDE SEQUENCE [LARGE SCALE GENOMIC DNA]</scope>
</reference>
<dbReference type="GO" id="GO:0005829">
    <property type="term" value="C:cytosol"/>
    <property type="evidence" value="ECO:0007669"/>
    <property type="project" value="TreeGrafter"/>
</dbReference>
<dbReference type="InterPro" id="IPR014729">
    <property type="entry name" value="Rossmann-like_a/b/a_fold"/>
</dbReference>
<dbReference type="PANTHER" id="PTHR43740">
    <property type="entry name" value="LEUCYL-TRNA SYNTHETASE"/>
    <property type="match status" value="1"/>
</dbReference>
<evidence type="ECO:0000256" key="6">
    <source>
        <dbReference type="ARBA" id="ARBA00022917"/>
    </source>
</evidence>
<dbReference type="InterPro" id="IPR002300">
    <property type="entry name" value="aa-tRNA-synth_Ia"/>
</dbReference>
<dbReference type="GO" id="GO:0005524">
    <property type="term" value="F:ATP binding"/>
    <property type="evidence" value="ECO:0007669"/>
    <property type="project" value="UniProtKB-UniRule"/>
</dbReference>
<feature type="domain" description="Methionyl/Leucyl tRNA synthetase" evidence="13">
    <location>
        <begin position="40"/>
        <end position="182"/>
    </location>
</feature>
<evidence type="ECO:0000256" key="8">
    <source>
        <dbReference type="ARBA" id="ARBA00047469"/>
    </source>
</evidence>
<comment type="caution">
    <text evidence="15">The sequence shown here is derived from an EMBL/GenBank/DDBJ whole genome shotgun (WGS) entry which is preliminary data.</text>
</comment>
<evidence type="ECO:0000259" key="14">
    <source>
        <dbReference type="Pfam" id="PF13603"/>
    </source>
</evidence>
<dbReference type="InterPro" id="IPR001412">
    <property type="entry name" value="aa-tRNA-synth_I_CS"/>
</dbReference>
<feature type="domain" description="Aminoacyl-tRNA synthetase class Ia" evidence="11">
    <location>
        <begin position="444"/>
        <end position="640"/>
    </location>
</feature>
<dbReference type="Pfam" id="PF00133">
    <property type="entry name" value="tRNA-synt_1"/>
    <property type="match status" value="1"/>
</dbReference>
<feature type="domain" description="Methionyl/Valyl/Leucyl/Isoleucyl-tRNA synthetase anticodon-binding" evidence="12">
    <location>
        <begin position="686"/>
        <end position="800"/>
    </location>
</feature>
<dbReference type="PRINTS" id="PR00985">
    <property type="entry name" value="TRNASYNTHLEU"/>
</dbReference>
<dbReference type="InterPro" id="IPR015413">
    <property type="entry name" value="Methionyl/Leucyl_tRNA_Synth"/>
</dbReference>
<dbReference type="Pfam" id="PF13603">
    <property type="entry name" value="tRNA-synt_1_2"/>
    <property type="match status" value="1"/>
</dbReference>
<evidence type="ECO:0000259" key="11">
    <source>
        <dbReference type="Pfam" id="PF00133"/>
    </source>
</evidence>
<evidence type="ECO:0000313" key="15">
    <source>
        <dbReference type="EMBL" id="OGZ58160.1"/>
    </source>
</evidence>
<evidence type="ECO:0000256" key="10">
    <source>
        <dbReference type="RuleBase" id="RU363035"/>
    </source>
</evidence>
<comment type="subcellular location">
    <subcellularLocation>
        <location evidence="9">Cytoplasm</location>
    </subcellularLocation>
</comment>
<accession>A0A1G2H774</accession>
<dbReference type="HAMAP" id="MF_00049_B">
    <property type="entry name" value="Leu_tRNA_synth_B"/>
    <property type="match status" value="1"/>
</dbReference>
<dbReference type="SUPFAM" id="SSF52374">
    <property type="entry name" value="Nucleotidylyl transferase"/>
    <property type="match status" value="1"/>
</dbReference>
<dbReference type="GO" id="GO:0004823">
    <property type="term" value="F:leucine-tRNA ligase activity"/>
    <property type="evidence" value="ECO:0007669"/>
    <property type="project" value="UniProtKB-UniRule"/>
</dbReference>
<dbReference type="NCBIfam" id="TIGR00396">
    <property type="entry name" value="leuS_bact"/>
    <property type="match status" value="1"/>
</dbReference>
<dbReference type="InterPro" id="IPR025709">
    <property type="entry name" value="Leu_tRNA-synth_edit"/>
</dbReference>
<evidence type="ECO:0000256" key="2">
    <source>
        <dbReference type="ARBA" id="ARBA00022490"/>
    </source>
</evidence>
<keyword evidence="3 9" id="KW-0436">Ligase</keyword>
<name>A0A1G2H774_9BACT</name>
<dbReference type="Pfam" id="PF09334">
    <property type="entry name" value="tRNA-synt_1g"/>
    <property type="match status" value="1"/>
</dbReference>
<dbReference type="GO" id="GO:0002161">
    <property type="term" value="F:aminoacyl-tRNA deacylase activity"/>
    <property type="evidence" value="ECO:0007669"/>
    <property type="project" value="InterPro"/>
</dbReference>
<gene>
    <name evidence="9" type="primary">leuS</name>
    <name evidence="15" type="ORF">A2827_02970</name>
</gene>
<evidence type="ECO:0000256" key="5">
    <source>
        <dbReference type="ARBA" id="ARBA00022840"/>
    </source>
</evidence>
<keyword evidence="2 9" id="KW-0963">Cytoplasm</keyword>
<dbReference type="FunFam" id="1.10.730.10:FF:000011">
    <property type="entry name" value="Leucine--tRNA ligase chloroplastic/mitochondrial"/>
    <property type="match status" value="1"/>
</dbReference>
<evidence type="ECO:0000259" key="12">
    <source>
        <dbReference type="Pfam" id="PF08264"/>
    </source>
</evidence>
<dbReference type="InterPro" id="IPR009008">
    <property type="entry name" value="Val/Leu/Ile-tRNA-synth_edit"/>
</dbReference>
<dbReference type="SUPFAM" id="SSF47323">
    <property type="entry name" value="Anticodon-binding domain of a subclass of class I aminoacyl-tRNA synthetases"/>
    <property type="match status" value="1"/>
</dbReference>
<comment type="similarity">
    <text evidence="1 9 10">Belongs to the class-I aminoacyl-tRNA synthetase family.</text>
</comment>
<evidence type="ECO:0000256" key="7">
    <source>
        <dbReference type="ARBA" id="ARBA00023146"/>
    </source>
</evidence>
<dbReference type="FunFam" id="3.40.50.620:FF:000003">
    <property type="entry name" value="Leucine--tRNA ligase"/>
    <property type="match status" value="1"/>
</dbReference>
<dbReference type="CDD" id="cd07958">
    <property type="entry name" value="Anticodon_Ia_Leu_BEm"/>
    <property type="match status" value="1"/>
</dbReference>
<evidence type="ECO:0000256" key="4">
    <source>
        <dbReference type="ARBA" id="ARBA00022741"/>
    </source>
</evidence>
<sequence>MEEYNPIKIEKKWRKKWEKEKLWNIDVENAKNPYYNLMMFPYPSAEGLHIGNVYAFTGADIHGRYMRMRGYDVFEPLGFDAFGIHSENFAIKKGTHPKEETEKNVSHFREQLKRMGALFDWDREVDTSKPEYYKWTQWLFLQLYKHGLAYRAKAPVDWCPSCKTVLADEQVIGGKCERCGTEVIQKELLQWFFKITDYAERLLDNLDEIDWPEAIKTAQRNWIGKSEGALIKFKISNFKSQISVFTTRPDTLFGATYIVLAPEHHLVAKLKGNIENRGEVEKYIEGSKKKNELERTDLAKEKTGVELKGIKAINPANNEEIPVWIADYVSASYGTGAIMAVPAHDDRDFEFANKFGLVIRNVIKPQMIAGDKGIKQGNLTDEEFADYGERQLANKYDDILEGRRVYTGEGKLRNSGDWDGMHSLEVKGKIIESVGGEKKINYHLRDWLISRQRYWGPPIPIIYCEKCGIVAVLEKDLPVELPQVEDFRPTGTDKSPLATVKEFVKTKCPECGAEAKRETDVSDNFLDSSWYFLRYPSTDFKDKPFDEKITKKWLPVQMYIGGKEHAVLHLMYARFVTMALRDFGFIDFEEPFTKFRAHGLLIKDGAKMSKSKGNVVNPDEYFDSYGADIVRMYLMFLGPYEQGGDWRDEGISGIARFLKRVHTLLFQVKSDNDKNRNESLSENDLERATHKAVKKVTGDLENLQYNTAISSLMEFANKIQQSKEGAFYRLEAVKSLVKLMVPFCPHLSEELWHEALGYKTSVHGEKWPEYDESKVAENTVKLAVEINGKVRSQIQVDVGMSEDAVKEMALNDEKIKKMLNGNEPQKIIVVQNRVVNIVI</sequence>
<keyword evidence="4 9" id="KW-0547">Nucleotide-binding</keyword>
<dbReference type="EMBL" id="MHOD01000014">
    <property type="protein sequence ID" value="OGZ58160.1"/>
    <property type="molecule type" value="Genomic_DNA"/>
</dbReference>
<dbReference type="Gene3D" id="1.10.730.10">
    <property type="entry name" value="Isoleucyl-tRNA Synthetase, Domain 1"/>
    <property type="match status" value="1"/>
</dbReference>
<dbReference type="AlphaFoldDB" id="A0A1G2H774"/>
<keyword evidence="5 9" id="KW-0067">ATP-binding</keyword>
<dbReference type="SUPFAM" id="SSF50677">
    <property type="entry name" value="ValRS/IleRS/LeuRS editing domain"/>
    <property type="match status" value="1"/>
</dbReference>
<dbReference type="InterPro" id="IPR013155">
    <property type="entry name" value="M/V/L/I-tRNA-synth_anticd-bd"/>
</dbReference>
<dbReference type="PANTHER" id="PTHR43740:SF2">
    <property type="entry name" value="LEUCINE--TRNA LIGASE, MITOCHONDRIAL"/>
    <property type="match status" value="1"/>
</dbReference>
<proteinExistence type="inferred from homology"/>
<dbReference type="Gene3D" id="3.40.50.620">
    <property type="entry name" value="HUPs"/>
    <property type="match status" value="2"/>
</dbReference>